<keyword evidence="2" id="KW-1185">Reference proteome</keyword>
<organism evidence="1 2">
    <name type="scientific">Rhododendron molle</name>
    <name type="common">Chinese azalea</name>
    <name type="synonym">Azalea mollis</name>
    <dbReference type="NCBI Taxonomy" id="49168"/>
    <lineage>
        <taxon>Eukaryota</taxon>
        <taxon>Viridiplantae</taxon>
        <taxon>Streptophyta</taxon>
        <taxon>Embryophyta</taxon>
        <taxon>Tracheophyta</taxon>
        <taxon>Spermatophyta</taxon>
        <taxon>Magnoliopsida</taxon>
        <taxon>eudicotyledons</taxon>
        <taxon>Gunneridae</taxon>
        <taxon>Pentapetalae</taxon>
        <taxon>asterids</taxon>
        <taxon>Ericales</taxon>
        <taxon>Ericaceae</taxon>
        <taxon>Ericoideae</taxon>
        <taxon>Rhodoreae</taxon>
        <taxon>Rhododendron</taxon>
    </lineage>
</organism>
<dbReference type="EMBL" id="CM046392">
    <property type="protein sequence ID" value="KAI8554239.1"/>
    <property type="molecule type" value="Genomic_DNA"/>
</dbReference>
<name>A0ACC0NMY6_RHOML</name>
<reference evidence="1" key="1">
    <citation type="submission" date="2022-02" db="EMBL/GenBank/DDBJ databases">
        <title>Plant Genome Project.</title>
        <authorList>
            <person name="Zhang R.-G."/>
        </authorList>
    </citation>
    <scope>NUCLEOTIDE SEQUENCE</scope>
    <source>
        <strain evidence="1">AT1</strain>
    </source>
</reference>
<sequence>MFGYLFDSGITRTPFGSVTVNFSSPRSGIGAVWGGFRFRGSGTEISISAPNAPIAIPLPVTG</sequence>
<proteinExistence type="predicted"/>
<gene>
    <name evidence="1" type="ORF">RHMOL_Rhmol05G0083000</name>
</gene>
<accession>A0ACC0NMY6</accession>
<evidence type="ECO:0000313" key="2">
    <source>
        <dbReference type="Proteomes" id="UP001062846"/>
    </source>
</evidence>
<dbReference type="Proteomes" id="UP001062846">
    <property type="component" value="Chromosome 5"/>
</dbReference>
<protein>
    <submittedName>
        <fullName evidence="1">Uncharacterized protein</fullName>
    </submittedName>
</protein>
<comment type="caution">
    <text evidence="1">The sequence shown here is derived from an EMBL/GenBank/DDBJ whole genome shotgun (WGS) entry which is preliminary data.</text>
</comment>
<evidence type="ECO:0000313" key="1">
    <source>
        <dbReference type="EMBL" id="KAI8554239.1"/>
    </source>
</evidence>